<dbReference type="Proteomes" id="UP000051063">
    <property type="component" value="Unassembled WGS sequence"/>
</dbReference>
<gene>
    <name evidence="2" type="ORF">AN963_12895</name>
</gene>
<dbReference type="EMBL" id="LJJB01000010">
    <property type="protein sequence ID" value="KQL45914.1"/>
    <property type="molecule type" value="Genomic_DNA"/>
</dbReference>
<comment type="caution">
    <text evidence="2">The sequence shown here is derived from an EMBL/GenBank/DDBJ whole genome shotgun (WGS) entry which is preliminary data.</text>
</comment>
<feature type="domain" description="Peptidase M20 dimerisation" evidence="1">
    <location>
        <begin position="192"/>
        <end position="283"/>
    </location>
</feature>
<dbReference type="Pfam" id="PF01546">
    <property type="entry name" value="Peptidase_M20"/>
    <property type="match status" value="1"/>
</dbReference>
<reference evidence="2 3" key="1">
    <citation type="submission" date="2015-09" db="EMBL/GenBank/DDBJ databases">
        <title>Genome sequencing project for genomic taxonomy and phylogenomics of Bacillus-like bacteria.</title>
        <authorList>
            <person name="Liu B."/>
            <person name="Wang J."/>
            <person name="Zhu Y."/>
            <person name="Liu G."/>
            <person name="Chen Q."/>
            <person name="Chen Z."/>
            <person name="Lan J."/>
            <person name="Che J."/>
            <person name="Ge C."/>
            <person name="Shi H."/>
            <person name="Pan Z."/>
            <person name="Liu X."/>
        </authorList>
    </citation>
    <scope>NUCLEOTIDE SEQUENCE [LARGE SCALE GENOMIC DNA]</scope>
    <source>
        <strain evidence="2 3">DSM 8552</strain>
    </source>
</reference>
<evidence type="ECO:0000259" key="1">
    <source>
        <dbReference type="Pfam" id="PF07687"/>
    </source>
</evidence>
<protein>
    <submittedName>
        <fullName evidence="2">Amidohydrolase</fullName>
    </submittedName>
</protein>
<dbReference type="PANTHER" id="PTHR11014:SF63">
    <property type="entry name" value="METALLOPEPTIDASE, PUTATIVE (AFU_ORTHOLOGUE AFUA_6G09600)-RELATED"/>
    <property type="match status" value="1"/>
</dbReference>
<organism evidence="2 3">
    <name type="scientific">Brevibacillus choshinensis</name>
    <dbReference type="NCBI Taxonomy" id="54911"/>
    <lineage>
        <taxon>Bacteria</taxon>
        <taxon>Bacillati</taxon>
        <taxon>Bacillota</taxon>
        <taxon>Bacilli</taxon>
        <taxon>Bacillales</taxon>
        <taxon>Paenibacillaceae</taxon>
        <taxon>Brevibacillus</taxon>
    </lineage>
</organism>
<dbReference type="PANTHER" id="PTHR11014">
    <property type="entry name" value="PEPTIDASE M20 FAMILY MEMBER"/>
    <property type="match status" value="1"/>
</dbReference>
<dbReference type="InterPro" id="IPR017439">
    <property type="entry name" value="Amidohydrolase"/>
</dbReference>
<dbReference type="NCBIfam" id="TIGR01891">
    <property type="entry name" value="amidohydrolases"/>
    <property type="match status" value="1"/>
</dbReference>
<keyword evidence="3" id="KW-1185">Reference proteome</keyword>
<dbReference type="InterPro" id="IPR036264">
    <property type="entry name" value="Bact_exopeptidase_dim_dom"/>
</dbReference>
<accession>A0ABR5N659</accession>
<dbReference type="InterPro" id="IPR011650">
    <property type="entry name" value="Peptidase_M20_dimer"/>
</dbReference>
<sequence>MKSSIHDKLMPGEELSQQLYEIRSHLHQNPELSFQEYQTCSYIMSWLEKWGIPHRRFGETGVVVDLIGEEGEGRHIGVRADIDALPIEEKTKLSFASKQPGVMHACGHDGHTTILLGTVYQLFQMKGKWKGRVRCIFQPGEEADGAAQQMIEEGVLDNPRVDGMLALHLWPHLPFGSVGVRNGAITASCDDFRIAIEGKGGHSARPQHAVDAIAISSQILQALSLLVTKGTNPVDPVVVHVGKIQGGTASNIVADRVIMEGTTRTVSRETRNKLRQQFISLVKGIVEAYGATVKITYNEGFPPVINDPMLTDCVKQCAAELLGESAVYVLPEPSMGADDFGAFAEQVPSTYFRLGIQQADQPVYDLHHPQFQFDQDIIPIGVQVCTHTVLTWLEKGEKETC</sequence>
<dbReference type="SUPFAM" id="SSF55031">
    <property type="entry name" value="Bacterial exopeptidase dimerisation domain"/>
    <property type="match status" value="1"/>
</dbReference>
<proteinExistence type="predicted"/>
<dbReference type="SUPFAM" id="SSF53187">
    <property type="entry name" value="Zn-dependent exopeptidases"/>
    <property type="match status" value="1"/>
</dbReference>
<dbReference type="Pfam" id="PF07687">
    <property type="entry name" value="M20_dimer"/>
    <property type="match status" value="1"/>
</dbReference>
<evidence type="ECO:0000313" key="3">
    <source>
        <dbReference type="Proteomes" id="UP000051063"/>
    </source>
</evidence>
<dbReference type="CDD" id="cd03886">
    <property type="entry name" value="M20_Acy1"/>
    <property type="match status" value="1"/>
</dbReference>
<name>A0ABR5N659_BRECH</name>
<dbReference type="Gene3D" id="3.40.630.10">
    <property type="entry name" value="Zn peptidases"/>
    <property type="match status" value="1"/>
</dbReference>
<dbReference type="PIRSF" id="PIRSF005962">
    <property type="entry name" value="Pept_M20D_amidohydro"/>
    <property type="match status" value="1"/>
</dbReference>
<dbReference type="RefSeq" id="WP_083496926.1">
    <property type="nucleotide sequence ID" value="NZ_LJJB01000010.1"/>
</dbReference>
<dbReference type="Gene3D" id="3.30.70.360">
    <property type="match status" value="1"/>
</dbReference>
<evidence type="ECO:0000313" key="2">
    <source>
        <dbReference type="EMBL" id="KQL45914.1"/>
    </source>
</evidence>
<dbReference type="InterPro" id="IPR002933">
    <property type="entry name" value="Peptidase_M20"/>
</dbReference>